<reference evidence="1" key="1">
    <citation type="journal article" date="2022" name="Nat. Microbiol.">
        <title>Unique mobile elements and scalable gene flow at the prokaryote-eukaryote boundary revealed by circularized Asgard archaea genomes.</title>
        <authorList>
            <person name="Wu F."/>
            <person name="Speth D.R."/>
            <person name="Philosof A."/>
            <person name="Cremiere A."/>
            <person name="Narayanan A."/>
            <person name="Barco R.A."/>
            <person name="Connon S.A."/>
            <person name="Amend J.P."/>
            <person name="Antoshechkin I.A."/>
            <person name="Orphan V.J."/>
        </authorList>
    </citation>
    <scope>NUCLEOTIDE SEQUENCE</scope>
    <source>
        <strain evidence="1">PM71</strain>
    </source>
</reference>
<sequence length="92" mass="10841">MPKESYRPTICMFPCPFCLVDTDIDLFEEYTRSTFYCRTCGRVYICKVPLGKIQVNDEERYLCPIDHSELEESPFRAKEIEYLIKKAKEAKG</sequence>
<protein>
    <submittedName>
        <fullName evidence="1">Uncharacterized protein</fullName>
    </submittedName>
</protein>
<gene>
    <name evidence="1" type="ORF">K9W45_12815</name>
</gene>
<name>A0A9Y1BKV0_9ARCH</name>
<proteinExistence type="predicted"/>
<dbReference type="Proteomes" id="UP001201020">
    <property type="component" value="Chromosome"/>
</dbReference>
<dbReference type="AlphaFoldDB" id="A0A9Y1BKV0"/>
<dbReference type="EMBL" id="CP084166">
    <property type="protein sequence ID" value="UJG40702.1"/>
    <property type="molecule type" value="Genomic_DNA"/>
</dbReference>
<accession>A0A9Y1BKV0</accession>
<organism evidence="1">
    <name type="scientific">Candidatus Heimdallarchaeum aukensis</name>
    <dbReference type="NCBI Taxonomy" id="2876573"/>
    <lineage>
        <taxon>Archaea</taxon>
        <taxon>Promethearchaeati</taxon>
        <taxon>Candidatus Heimdallarchaeota</taxon>
        <taxon>Candidatus Heimdallarchaeia (ex Rinke et al. 2021) (nom. nud.)</taxon>
        <taxon>Candidatus Heimdallarchaeales</taxon>
        <taxon>Candidatus Heimdallarchaeaceae</taxon>
        <taxon>Candidatus Heimdallarchaeum</taxon>
    </lineage>
</organism>
<evidence type="ECO:0000313" key="1">
    <source>
        <dbReference type="EMBL" id="UJG40702.1"/>
    </source>
</evidence>